<sequence length="53" mass="6337">MPQVNPAPWFMILFATWMLLLMILTKTIKHEPTNSTCLTKKHTHYPSPWAWPW</sequence>
<dbReference type="PANTHER" id="PTHR39937:SF1">
    <property type="entry name" value="ATP SYNTHASE PROTEIN 8"/>
    <property type="match status" value="1"/>
</dbReference>
<evidence type="ECO:0000256" key="11">
    <source>
        <dbReference type="ARBA" id="ARBA00023310"/>
    </source>
</evidence>
<evidence type="ECO:0000256" key="13">
    <source>
        <dbReference type="SAM" id="Phobius"/>
    </source>
</evidence>
<gene>
    <name evidence="14" type="primary">ATP8</name>
</gene>
<dbReference type="GO" id="GO:0031966">
    <property type="term" value="C:mitochondrial membrane"/>
    <property type="evidence" value="ECO:0007669"/>
    <property type="project" value="UniProtKB-SubCell"/>
</dbReference>
<evidence type="ECO:0000256" key="6">
    <source>
        <dbReference type="ARBA" id="ARBA00022781"/>
    </source>
</evidence>
<dbReference type="GO" id="GO:0015078">
    <property type="term" value="F:proton transmembrane transporter activity"/>
    <property type="evidence" value="ECO:0007669"/>
    <property type="project" value="InterPro"/>
</dbReference>
<evidence type="ECO:0000256" key="2">
    <source>
        <dbReference type="ARBA" id="ARBA00008892"/>
    </source>
</evidence>
<keyword evidence="9 12" id="KW-0496">Mitochondrion</keyword>
<evidence type="ECO:0000256" key="9">
    <source>
        <dbReference type="ARBA" id="ARBA00023128"/>
    </source>
</evidence>
<dbReference type="GO" id="GO:0015986">
    <property type="term" value="P:proton motive force-driven ATP synthesis"/>
    <property type="evidence" value="ECO:0007669"/>
    <property type="project" value="InterPro"/>
</dbReference>
<keyword evidence="3 12" id="KW-0813">Transport</keyword>
<keyword evidence="11" id="KW-0066">ATP synthesis</keyword>
<evidence type="ECO:0000256" key="8">
    <source>
        <dbReference type="ARBA" id="ARBA00023065"/>
    </source>
</evidence>
<evidence type="ECO:0000313" key="14">
    <source>
        <dbReference type="EMBL" id="AGZ18890.1"/>
    </source>
</evidence>
<comment type="subcellular location">
    <subcellularLocation>
        <location evidence="1 12">Mitochondrion membrane</location>
        <topology evidence="1 12">Single-pass membrane protein</topology>
    </subcellularLocation>
</comment>
<keyword evidence="8 12" id="KW-0406">Ion transport</keyword>
<evidence type="ECO:0000256" key="3">
    <source>
        <dbReference type="ARBA" id="ARBA00022448"/>
    </source>
</evidence>
<keyword evidence="5 12" id="KW-0812">Transmembrane</keyword>
<evidence type="ECO:0000256" key="4">
    <source>
        <dbReference type="ARBA" id="ARBA00022547"/>
    </source>
</evidence>
<keyword evidence="7 13" id="KW-1133">Transmembrane helix</keyword>
<evidence type="ECO:0000256" key="5">
    <source>
        <dbReference type="ARBA" id="ARBA00022692"/>
    </source>
</evidence>
<geneLocation type="mitochondrion" evidence="14"/>
<dbReference type="GeneID" id="18489811"/>
<dbReference type="Pfam" id="PF00895">
    <property type="entry name" value="ATP-synt_8"/>
    <property type="match status" value="1"/>
</dbReference>
<dbReference type="RefSeq" id="YP_009003474.1">
    <property type="nucleotide sequence ID" value="NC_023507.1"/>
</dbReference>
<keyword evidence="10 13" id="KW-0472">Membrane</keyword>
<feature type="transmembrane region" description="Helical" evidence="13">
    <location>
        <begin position="6"/>
        <end position="24"/>
    </location>
</feature>
<evidence type="ECO:0000256" key="12">
    <source>
        <dbReference type="RuleBase" id="RU003661"/>
    </source>
</evidence>
<dbReference type="InterPro" id="IPR050635">
    <property type="entry name" value="ATPase_protein_8"/>
</dbReference>
<keyword evidence="4 12" id="KW-0138">CF(0)</keyword>
<accession>W5RH79</accession>
<evidence type="ECO:0000256" key="7">
    <source>
        <dbReference type="ARBA" id="ARBA00022989"/>
    </source>
</evidence>
<name>W5RH79_CAETE</name>
<comment type="similarity">
    <text evidence="2 12">Belongs to the ATPase protein 8 family.</text>
</comment>
<organism evidence="14">
    <name type="scientific">Caecilia tentaculata</name>
    <name type="common">Guayaquil caecilian</name>
    <dbReference type="NCBI Taxonomy" id="356198"/>
    <lineage>
        <taxon>Eukaryota</taxon>
        <taxon>Metazoa</taxon>
        <taxon>Chordata</taxon>
        <taxon>Craniata</taxon>
        <taxon>Vertebrata</taxon>
        <taxon>Euteleostomi</taxon>
        <taxon>Amphibia</taxon>
        <taxon>Gymnophiona</taxon>
        <taxon>Caeciliidae</taxon>
        <taxon>Caecilia</taxon>
    </lineage>
</organism>
<dbReference type="CTD" id="4509"/>
<dbReference type="InterPro" id="IPR001421">
    <property type="entry name" value="ATP8_metazoa"/>
</dbReference>
<dbReference type="AlphaFoldDB" id="W5RH79"/>
<dbReference type="EMBL" id="KF540146">
    <property type="protein sequence ID" value="AGZ18890.1"/>
    <property type="molecule type" value="Genomic_DNA"/>
</dbReference>
<dbReference type="GO" id="GO:0045259">
    <property type="term" value="C:proton-transporting ATP synthase complex"/>
    <property type="evidence" value="ECO:0007669"/>
    <property type="project" value="UniProtKB-KW"/>
</dbReference>
<protein>
    <recommendedName>
        <fullName evidence="12">ATP synthase complex subunit 8</fullName>
    </recommendedName>
</protein>
<keyword evidence="6 12" id="KW-0375">Hydrogen ion transport</keyword>
<evidence type="ECO:0000256" key="1">
    <source>
        <dbReference type="ARBA" id="ARBA00004304"/>
    </source>
</evidence>
<evidence type="ECO:0000256" key="10">
    <source>
        <dbReference type="ARBA" id="ARBA00023136"/>
    </source>
</evidence>
<dbReference type="PANTHER" id="PTHR39937">
    <property type="entry name" value="ATP SYNTHASE PROTEIN 8"/>
    <property type="match status" value="1"/>
</dbReference>
<proteinExistence type="inferred from homology"/>
<reference evidence="14" key="1">
    <citation type="journal article" date="2014" name="Mol. Phylogenet. Evol.">
        <title>Life-history evolution and mitogenomic phylogeny of caecilian amphibians.</title>
        <authorList>
            <person name="San Mauro D."/>
            <person name="Gower D.J."/>
            <person name="Muller H."/>
            <person name="Loader S.P."/>
            <person name="Zardoya R."/>
            <person name="Nussbaum R.A."/>
            <person name="Wilkinson M."/>
        </authorList>
    </citation>
    <scope>NUCLEOTIDE SEQUENCE</scope>
</reference>